<evidence type="ECO:0000313" key="2">
    <source>
        <dbReference type="EMBL" id="MCK7615016.1"/>
    </source>
</evidence>
<feature type="chain" id="PRO_5046231028" evidence="1">
    <location>
        <begin position="31"/>
        <end position="180"/>
    </location>
</feature>
<keyword evidence="1" id="KW-0732">Signal</keyword>
<protein>
    <submittedName>
        <fullName evidence="2">Uncharacterized protein</fullName>
    </submittedName>
</protein>
<organism evidence="2 3">
    <name type="scientific">Roseibium sediminicola</name>
    <dbReference type="NCBI Taxonomy" id="2933272"/>
    <lineage>
        <taxon>Bacteria</taxon>
        <taxon>Pseudomonadati</taxon>
        <taxon>Pseudomonadota</taxon>
        <taxon>Alphaproteobacteria</taxon>
        <taxon>Hyphomicrobiales</taxon>
        <taxon>Stappiaceae</taxon>
        <taxon>Roseibium</taxon>
    </lineage>
</organism>
<accession>A0ABT0H010</accession>
<feature type="signal peptide" evidence="1">
    <location>
        <begin position="1"/>
        <end position="30"/>
    </location>
</feature>
<dbReference type="EMBL" id="JALNMJ010000020">
    <property type="protein sequence ID" value="MCK7615016.1"/>
    <property type="molecule type" value="Genomic_DNA"/>
</dbReference>
<evidence type="ECO:0000256" key="1">
    <source>
        <dbReference type="SAM" id="SignalP"/>
    </source>
</evidence>
<dbReference type="RefSeq" id="WP_248157938.1">
    <property type="nucleotide sequence ID" value="NZ_JALNMJ010000020.1"/>
</dbReference>
<name>A0ABT0H010_9HYPH</name>
<reference evidence="2" key="1">
    <citation type="submission" date="2022-04" db="EMBL/GenBank/DDBJ databases">
        <title>Roseibium sp. CAU 1639 isolated from mud.</title>
        <authorList>
            <person name="Kim W."/>
        </authorList>
    </citation>
    <scope>NUCLEOTIDE SEQUENCE</scope>
    <source>
        <strain evidence="2">CAU 1639</strain>
    </source>
</reference>
<sequence length="180" mass="19985">MFRKVYLMRSIFLLAGFGAFVAATSLSVQAQAQDYDMDCKVILCLAGGFPATCGDAKSYMFNRLKKGKSPFGICSYDDGGAYEAVKADARFLHGRESYLCGPGKQLFYERDSDSHRNEVFCYSSSRRIRQGDEYVTIYEGKGSATFVNFMTQVTVEPGSAEAFTSPRYYVNTGNGTVIER</sequence>
<keyword evidence="3" id="KW-1185">Reference proteome</keyword>
<evidence type="ECO:0000313" key="3">
    <source>
        <dbReference type="Proteomes" id="UP001431221"/>
    </source>
</evidence>
<proteinExistence type="predicted"/>
<comment type="caution">
    <text evidence="2">The sequence shown here is derived from an EMBL/GenBank/DDBJ whole genome shotgun (WGS) entry which is preliminary data.</text>
</comment>
<dbReference type="Proteomes" id="UP001431221">
    <property type="component" value="Unassembled WGS sequence"/>
</dbReference>
<gene>
    <name evidence="2" type="ORF">M0H32_22860</name>
</gene>